<dbReference type="GO" id="GO:0003723">
    <property type="term" value="F:RNA binding"/>
    <property type="evidence" value="ECO:0007669"/>
    <property type="project" value="TreeGrafter"/>
</dbReference>
<accession>A0AAW1I850</accession>
<keyword evidence="2" id="KW-0508">mRNA splicing</keyword>
<evidence type="ECO:0000313" key="5">
    <source>
        <dbReference type="EMBL" id="KAK9685280.1"/>
    </source>
</evidence>
<dbReference type="GO" id="GO:0005681">
    <property type="term" value="C:spliceosomal complex"/>
    <property type="evidence" value="ECO:0007669"/>
    <property type="project" value="TreeGrafter"/>
</dbReference>
<dbReference type="SUPFAM" id="SSF101233">
    <property type="entry name" value="PWI domain"/>
    <property type="match status" value="1"/>
</dbReference>
<evidence type="ECO:0000256" key="3">
    <source>
        <dbReference type="ARBA" id="ARBA00067280"/>
    </source>
</evidence>
<dbReference type="AlphaFoldDB" id="A0AAW1I850"/>
<dbReference type="InterPro" id="IPR052225">
    <property type="entry name" value="Ser/Arg_repetitive_matrix"/>
</dbReference>
<dbReference type="PANTHER" id="PTHR23148">
    <property type="entry name" value="SERINE/ARGININE REGULATED NUCLEAR MATRIX PROTEIN"/>
    <property type="match status" value="1"/>
</dbReference>
<keyword evidence="1" id="KW-0507">mRNA processing</keyword>
<proteinExistence type="predicted"/>
<dbReference type="GO" id="GO:0006397">
    <property type="term" value="P:mRNA processing"/>
    <property type="evidence" value="ECO:0007669"/>
    <property type="project" value="UniProtKB-KW"/>
</dbReference>
<dbReference type="PROSITE" id="PS51025">
    <property type="entry name" value="PWI"/>
    <property type="match status" value="1"/>
</dbReference>
<dbReference type="Pfam" id="PF01480">
    <property type="entry name" value="PWI"/>
    <property type="match status" value="1"/>
</dbReference>
<dbReference type="PANTHER" id="PTHR23148:SF0">
    <property type="entry name" value="SERINE_ARGININE REPETITIVE MATRIX PROTEIN 1"/>
    <property type="match status" value="1"/>
</dbReference>
<name>A0AAW1I850_POPJA</name>
<feature type="domain" description="PWI" evidence="4">
    <location>
        <begin position="24"/>
        <end position="123"/>
    </location>
</feature>
<dbReference type="SMART" id="SM00311">
    <property type="entry name" value="PWI"/>
    <property type="match status" value="1"/>
</dbReference>
<dbReference type="Gene3D" id="1.20.1390.10">
    <property type="entry name" value="PWI domain"/>
    <property type="match status" value="1"/>
</dbReference>
<dbReference type="InterPro" id="IPR036483">
    <property type="entry name" value="PWI_dom_sf"/>
</dbReference>
<keyword evidence="6" id="KW-1185">Reference proteome</keyword>
<organism evidence="5 6">
    <name type="scientific">Popillia japonica</name>
    <name type="common">Japanese beetle</name>
    <dbReference type="NCBI Taxonomy" id="7064"/>
    <lineage>
        <taxon>Eukaryota</taxon>
        <taxon>Metazoa</taxon>
        <taxon>Ecdysozoa</taxon>
        <taxon>Arthropoda</taxon>
        <taxon>Hexapoda</taxon>
        <taxon>Insecta</taxon>
        <taxon>Pterygota</taxon>
        <taxon>Neoptera</taxon>
        <taxon>Endopterygota</taxon>
        <taxon>Coleoptera</taxon>
        <taxon>Polyphaga</taxon>
        <taxon>Scarabaeiformia</taxon>
        <taxon>Scarabaeidae</taxon>
        <taxon>Rutelinae</taxon>
        <taxon>Popillia</taxon>
    </lineage>
</organism>
<dbReference type="GO" id="GO:0048024">
    <property type="term" value="P:regulation of mRNA splicing, via spliceosome"/>
    <property type="evidence" value="ECO:0007669"/>
    <property type="project" value="TreeGrafter"/>
</dbReference>
<evidence type="ECO:0000259" key="4">
    <source>
        <dbReference type="PROSITE" id="PS51025"/>
    </source>
</evidence>
<evidence type="ECO:0000256" key="1">
    <source>
        <dbReference type="ARBA" id="ARBA00022664"/>
    </source>
</evidence>
<evidence type="ECO:0000313" key="6">
    <source>
        <dbReference type="Proteomes" id="UP001458880"/>
    </source>
</evidence>
<dbReference type="FunFam" id="1.20.1390.10:FF:000002">
    <property type="entry name" value="Serine/arginine repetitive matrix 1 isoform 2"/>
    <property type="match status" value="1"/>
</dbReference>
<dbReference type="Proteomes" id="UP001458880">
    <property type="component" value="Unassembled WGS sequence"/>
</dbReference>
<dbReference type="GO" id="GO:0008380">
    <property type="term" value="P:RNA splicing"/>
    <property type="evidence" value="ECO:0007669"/>
    <property type="project" value="UniProtKB-KW"/>
</dbReference>
<sequence>MMYTGTTTEQDNRFSDKEKKLLKQMKFSDCLSQRVDMSKIKLDVIKPWIQEKITEILKIDDDVVVDFVYNQLDEKYPDPKKIQINLTGFLHGKNAREFMAELWALLISAQENPTGIPDCLLELRKEEITKKRQTGIDRV</sequence>
<protein>
    <recommendedName>
        <fullName evidence="3">Serine/arginine repetitive matrix protein 1</fullName>
    </recommendedName>
</protein>
<dbReference type="EMBL" id="JASPKY010000790">
    <property type="protein sequence ID" value="KAK9685280.1"/>
    <property type="molecule type" value="Genomic_DNA"/>
</dbReference>
<dbReference type="InterPro" id="IPR002483">
    <property type="entry name" value="PWI_dom"/>
</dbReference>
<comment type="caution">
    <text evidence="5">The sequence shown here is derived from an EMBL/GenBank/DDBJ whole genome shotgun (WGS) entry which is preliminary data.</text>
</comment>
<reference evidence="5 6" key="1">
    <citation type="journal article" date="2024" name="BMC Genomics">
        <title>De novo assembly and annotation of Popillia japonica's genome with initial clues to its potential as an invasive pest.</title>
        <authorList>
            <person name="Cucini C."/>
            <person name="Boschi S."/>
            <person name="Funari R."/>
            <person name="Cardaioli E."/>
            <person name="Iannotti N."/>
            <person name="Marturano G."/>
            <person name="Paoli F."/>
            <person name="Bruttini M."/>
            <person name="Carapelli A."/>
            <person name="Frati F."/>
            <person name="Nardi F."/>
        </authorList>
    </citation>
    <scope>NUCLEOTIDE SEQUENCE [LARGE SCALE GENOMIC DNA]</scope>
    <source>
        <strain evidence="5">DMR45628</strain>
    </source>
</reference>
<evidence type="ECO:0000256" key="2">
    <source>
        <dbReference type="ARBA" id="ARBA00023187"/>
    </source>
</evidence>
<gene>
    <name evidence="5" type="ORF">QE152_g38161</name>
</gene>